<proteinExistence type="predicted"/>
<feature type="region of interest" description="Disordered" evidence="1">
    <location>
        <begin position="1"/>
        <end position="40"/>
    </location>
</feature>
<feature type="compositionally biased region" description="Polar residues" evidence="1">
    <location>
        <begin position="1"/>
        <end position="19"/>
    </location>
</feature>
<dbReference type="Proteomes" id="UP000193689">
    <property type="component" value="Unassembled WGS sequence"/>
</dbReference>
<organism evidence="2 3">
    <name type="scientific">Pseudomassariella vexata</name>
    <dbReference type="NCBI Taxonomy" id="1141098"/>
    <lineage>
        <taxon>Eukaryota</taxon>
        <taxon>Fungi</taxon>
        <taxon>Dikarya</taxon>
        <taxon>Ascomycota</taxon>
        <taxon>Pezizomycotina</taxon>
        <taxon>Sordariomycetes</taxon>
        <taxon>Xylariomycetidae</taxon>
        <taxon>Amphisphaeriales</taxon>
        <taxon>Pseudomassariaceae</taxon>
        <taxon>Pseudomassariella</taxon>
    </lineage>
</organism>
<dbReference type="RefSeq" id="XP_040717759.1">
    <property type="nucleotide sequence ID" value="XM_040858132.1"/>
</dbReference>
<name>A0A1Y2E8E9_9PEZI</name>
<evidence type="ECO:0000256" key="1">
    <source>
        <dbReference type="SAM" id="MobiDB-lite"/>
    </source>
</evidence>
<evidence type="ECO:0000313" key="2">
    <source>
        <dbReference type="EMBL" id="ORY67135.1"/>
    </source>
</evidence>
<sequence>MASLARTASGQPGFSLSEPTTEHNHGDKEPDNHDTSHADIELPWNSLFDPLVYPPAYHKADIESEGGGVMERYPEKSRPFILCPEEETYKSFQGHQNPTELIYDIELRIVITNARRKSQIVLAPQISALRVHKGLK</sequence>
<gene>
    <name evidence="2" type="ORF">BCR38DRAFT_407145</name>
</gene>
<evidence type="ECO:0000313" key="3">
    <source>
        <dbReference type="Proteomes" id="UP000193689"/>
    </source>
</evidence>
<dbReference type="GeneID" id="63774344"/>
<dbReference type="InParanoid" id="A0A1Y2E8E9"/>
<reference evidence="2 3" key="1">
    <citation type="submission" date="2016-07" db="EMBL/GenBank/DDBJ databases">
        <title>Pervasive Adenine N6-methylation of Active Genes in Fungi.</title>
        <authorList>
            <consortium name="DOE Joint Genome Institute"/>
            <person name="Mondo S.J."/>
            <person name="Dannebaum R.O."/>
            <person name="Kuo R.C."/>
            <person name="Labutti K."/>
            <person name="Haridas S."/>
            <person name="Kuo A."/>
            <person name="Salamov A."/>
            <person name="Ahrendt S.R."/>
            <person name="Lipzen A."/>
            <person name="Sullivan W."/>
            <person name="Andreopoulos W.B."/>
            <person name="Clum A."/>
            <person name="Lindquist E."/>
            <person name="Daum C."/>
            <person name="Ramamoorthy G.K."/>
            <person name="Gryganskyi A."/>
            <person name="Culley D."/>
            <person name="Magnuson J.K."/>
            <person name="James T.Y."/>
            <person name="O'Malley M.A."/>
            <person name="Stajich J.E."/>
            <person name="Spatafora J.W."/>
            <person name="Visel A."/>
            <person name="Grigoriev I.V."/>
        </authorList>
    </citation>
    <scope>NUCLEOTIDE SEQUENCE [LARGE SCALE GENOMIC DNA]</scope>
    <source>
        <strain evidence="2 3">CBS 129021</strain>
    </source>
</reference>
<accession>A0A1Y2E8E9</accession>
<keyword evidence="3" id="KW-1185">Reference proteome</keyword>
<comment type="caution">
    <text evidence="2">The sequence shown here is derived from an EMBL/GenBank/DDBJ whole genome shotgun (WGS) entry which is preliminary data.</text>
</comment>
<protein>
    <submittedName>
        <fullName evidence="2">Uncharacterized protein</fullName>
    </submittedName>
</protein>
<dbReference type="EMBL" id="MCFJ01000004">
    <property type="protein sequence ID" value="ORY67135.1"/>
    <property type="molecule type" value="Genomic_DNA"/>
</dbReference>
<feature type="compositionally biased region" description="Basic and acidic residues" evidence="1">
    <location>
        <begin position="20"/>
        <end position="40"/>
    </location>
</feature>
<dbReference type="AlphaFoldDB" id="A0A1Y2E8E9"/>
<dbReference type="OrthoDB" id="10585950at2759"/>